<reference evidence="1 2" key="1">
    <citation type="journal article" date="2018" name="Science">
        <title>The opium poppy genome and morphinan production.</title>
        <authorList>
            <person name="Guo L."/>
            <person name="Winzer T."/>
            <person name="Yang X."/>
            <person name="Li Y."/>
            <person name="Ning Z."/>
            <person name="He Z."/>
            <person name="Teodor R."/>
            <person name="Lu Y."/>
            <person name="Bowser T.A."/>
            <person name="Graham I.A."/>
            <person name="Ye K."/>
        </authorList>
    </citation>
    <scope>NUCLEOTIDE SEQUENCE [LARGE SCALE GENOMIC DNA]</scope>
    <source>
        <strain evidence="2">cv. HN1</strain>
        <tissue evidence="1">Leaves</tissue>
    </source>
</reference>
<dbReference type="Gramene" id="RZC76092">
    <property type="protein sequence ID" value="RZC76092"/>
    <property type="gene ID" value="C5167_003538"/>
</dbReference>
<protein>
    <submittedName>
        <fullName evidence="1">Uncharacterized protein</fullName>
    </submittedName>
</protein>
<evidence type="ECO:0000313" key="1">
    <source>
        <dbReference type="EMBL" id="RZC76092.1"/>
    </source>
</evidence>
<keyword evidence="2" id="KW-1185">Reference proteome</keyword>
<dbReference type="AlphaFoldDB" id="A0A4Y7KUK5"/>
<proteinExistence type="predicted"/>
<name>A0A4Y7KUK5_PAPSO</name>
<gene>
    <name evidence="1" type="ORF">C5167_003538</name>
</gene>
<organism evidence="1 2">
    <name type="scientific">Papaver somniferum</name>
    <name type="common">Opium poppy</name>
    <dbReference type="NCBI Taxonomy" id="3469"/>
    <lineage>
        <taxon>Eukaryota</taxon>
        <taxon>Viridiplantae</taxon>
        <taxon>Streptophyta</taxon>
        <taxon>Embryophyta</taxon>
        <taxon>Tracheophyta</taxon>
        <taxon>Spermatophyta</taxon>
        <taxon>Magnoliopsida</taxon>
        <taxon>Ranunculales</taxon>
        <taxon>Papaveraceae</taxon>
        <taxon>Papaveroideae</taxon>
        <taxon>Papaver</taxon>
    </lineage>
</organism>
<accession>A0A4Y7KUK5</accession>
<dbReference type="Proteomes" id="UP000316621">
    <property type="component" value="Chromosome 9"/>
</dbReference>
<sequence length="31" mass="3831">MQLSRALREEFKKLEHFFYNYKNALSRLRAA</sequence>
<evidence type="ECO:0000313" key="2">
    <source>
        <dbReference type="Proteomes" id="UP000316621"/>
    </source>
</evidence>
<dbReference type="EMBL" id="CM010723">
    <property type="protein sequence ID" value="RZC76092.1"/>
    <property type="molecule type" value="Genomic_DNA"/>
</dbReference>